<keyword evidence="6" id="KW-1185">Reference proteome</keyword>
<organism evidence="5 6">
    <name type="scientific">Schumannella soli</name>
    <dbReference type="NCBI Taxonomy" id="2590779"/>
    <lineage>
        <taxon>Bacteria</taxon>
        <taxon>Bacillati</taxon>
        <taxon>Actinomycetota</taxon>
        <taxon>Actinomycetes</taxon>
        <taxon>Micrococcales</taxon>
        <taxon>Microbacteriaceae</taxon>
        <taxon>Schumannella</taxon>
    </lineage>
</organism>
<dbReference type="OrthoDB" id="7665907at2"/>
<dbReference type="PANTHER" id="PTHR43685">
    <property type="entry name" value="GLYCOSYLTRANSFERASE"/>
    <property type="match status" value="1"/>
</dbReference>
<proteinExistence type="inferred from homology"/>
<dbReference type="InterPro" id="IPR029044">
    <property type="entry name" value="Nucleotide-diphossugar_trans"/>
</dbReference>
<dbReference type="RefSeq" id="WP_141163763.1">
    <property type="nucleotide sequence ID" value="NZ_VHQG01000002.1"/>
</dbReference>
<keyword evidence="2" id="KW-0328">Glycosyltransferase</keyword>
<dbReference type="EMBL" id="VHQG01000002">
    <property type="protein sequence ID" value="TPW76407.1"/>
    <property type="molecule type" value="Genomic_DNA"/>
</dbReference>
<dbReference type="InterPro" id="IPR001173">
    <property type="entry name" value="Glyco_trans_2-like"/>
</dbReference>
<evidence type="ECO:0000256" key="2">
    <source>
        <dbReference type="ARBA" id="ARBA00022676"/>
    </source>
</evidence>
<comment type="similarity">
    <text evidence="1">Belongs to the glycosyltransferase 2 family.</text>
</comment>
<accession>A0A506Y4S9</accession>
<dbReference type="GO" id="GO:0016757">
    <property type="term" value="F:glycosyltransferase activity"/>
    <property type="evidence" value="ECO:0007669"/>
    <property type="project" value="UniProtKB-KW"/>
</dbReference>
<evidence type="ECO:0000259" key="4">
    <source>
        <dbReference type="Pfam" id="PF00535"/>
    </source>
</evidence>
<sequence length="306" mass="33054">MPRLTVLLPVHDGAATIGAAVRSTLRALPRDAELRVLDDASGDATARVVEGIADARLRLDRSARPLGVAAGLNRLLAASDSELVARMDADDLTLPGRFARQVRALRRHRADLLFGTVVQFSSGGRRIRPTAPTGVSAAAFPLHLLLTNPVAHPTLVARRAVLDELGGYASVPSEDYELWLRAAARGHRLVRDGAPAIAYRVHPAQVTASSGWRRASWTDPATAGAFDRLARDRLGRGARRLNLLAIDEALDDAGFATELDDFARAVTTAADRLGRVEAGRVRALLARRLDAVRALRRQERRSHEPA</sequence>
<comment type="caution">
    <text evidence="5">The sequence shown here is derived from an EMBL/GenBank/DDBJ whole genome shotgun (WGS) entry which is preliminary data.</text>
</comment>
<dbReference type="Gene3D" id="3.90.550.10">
    <property type="entry name" value="Spore Coat Polysaccharide Biosynthesis Protein SpsA, Chain A"/>
    <property type="match status" value="1"/>
</dbReference>
<evidence type="ECO:0000313" key="6">
    <source>
        <dbReference type="Proteomes" id="UP000316252"/>
    </source>
</evidence>
<feature type="domain" description="Glycosyltransferase 2-like" evidence="4">
    <location>
        <begin position="5"/>
        <end position="143"/>
    </location>
</feature>
<reference evidence="5 6" key="1">
    <citation type="submission" date="2019-06" db="EMBL/GenBank/DDBJ databases">
        <authorList>
            <person name="Li F."/>
        </authorList>
    </citation>
    <scope>NUCLEOTIDE SEQUENCE [LARGE SCALE GENOMIC DNA]</scope>
    <source>
        <strain evidence="5 6">10F1D-1</strain>
    </source>
</reference>
<name>A0A506Y4S9_9MICO</name>
<keyword evidence="3 5" id="KW-0808">Transferase</keyword>
<protein>
    <submittedName>
        <fullName evidence="5">Glycosyltransferase</fullName>
    </submittedName>
</protein>
<evidence type="ECO:0000256" key="3">
    <source>
        <dbReference type="ARBA" id="ARBA00022679"/>
    </source>
</evidence>
<dbReference type="AlphaFoldDB" id="A0A506Y4S9"/>
<evidence type="ECO:0000256" key="1">
    <source>
        <dbReference type="ARBA" id="ARBA00006739"/>
    </source>
</evidence>
<dbReference type="SUPFAM" id="SSF53448">
    <property type="entry name" value="Nucleotide-diphospho-sugar transferases"/>
    <property type="match status" value="1"/>
</dbReference>
<gene>
    <name evidence="5" type="ORF">FJ657_11590</name>
</gene>
<dbReference type="PANTHER" id="PTHR43685:SF5">
    <property type="entry name" value="GLYCOSYLTRANSFERASE EPSE-RELATED"/>
    <property type="match status" value="1"/>
</dbReference>
<evidence type="ECO:0000313" key="5">
    <source>
        <dbReference type="EMBL" id="TPW76407.1"/>
    </source>
</evidence>
<dbReference type="InterPro" id="IPR050834">
    <property type="entry name" value="Glycosyltransf_2"/>
</dbReference>
<dbReference type="Pfam" id="PF00535">
    <property type="entry name" value="Glycos_transf_2"/>
    <property type="match status" value="1"/>
</dbReference>
<dbReference type="Proteomes" id="UP000316252">
    <property type="component" value="Unassembled WGS sequence"/>
</dbReference>